<keyword evidence="2" id="KW-1185">Reference proteome</keyword>
<protein>
    <submittedName>
        <fullName evidence="1">Uncharacterized protein</fullName>
    </submittedName>
</protein>
<dbReference type="EMBL" id="KV417305">
    <property type="protein sequence ID" value="KZO92952.1"/>
    <property type="molecule type" value="Genomic_DNA"/>
</dbReference>
<dbReference type="Proteomes" id="UP000076738">
    <property type="component" value="Unassembled WGS sequence"/>
</dbReference>
<dbReference type="OrthoDB" id="10393947at2759"/>
<sequence>MIYAWDHRNTGTISLGLIGRLKSKYGLTMMDVKLAGKQKADYCDLWVYKRPSKDDVWGYREVFFIRRLLHGPMKAPQTLRNSDQQFADKLCQAGLKKMMFGMLEISYDERREIEKDQVVWQSEEWLADSSDSSEEER</sequence>
<evidence type="ECO:0000313" key="1">
    <source>
        <dbReference type="EMBL" id="KZO92952.1"/>
    </source>
</evidence>
<evidence type="ECO:0000313" key="2">
    <source>
        <dbReference type="Proteomes" id="UP000076738"/>
    </source>
</evidence>
<proteinExistence type="predicted"/>
<gene>
    <name evidence="1" type="ORF">CALVIDRAFT_557242</name>
</gene>
<name>A0A167ITT0_CALVF</name>
<organism evidence="1 2">
    <name type="scientific">Calocera viscosa (strain TUFC12733)</name>
    <dbReference type="NCBI Taxonomy" id="1330018"/>
    <lineage>
        <taxon>Eukaryota</taxon>
        <taxon>Fungi</taxon>
        <taxon>Dikarya</taxon>
        <taxon>Basidiomycota</taxon>
        <taxon>Agaricomycotina</taxon>
        <taxon>Dacrymycetes</taxon>
        <taxon>Dacrymycetales</taxon>
        <taxon>Dacrymycetaceae</taxon>
        <taxon>Calocera</taxon>
    </lineage>
</organism>
<accession>A0A167ITT0</accession>
<reference evidence="1 2" key="1">
    <citation type="journal article" date="2016" name="Mol. Biol. Evol.">
        <title>Comparative Genomics of Early-Diverging Mushroom-Forming Fungi Provides Insights into the Origins of Lignocellulose Decay Capabilities.</title>
        <authorList>
            <person name="Nagy L.G."/>
            <person name="Riley R."/>
            <person name="Tritt A."/>
            <person name="Adam C."/>
            <person name="Daum C."/>
            <person name="Floudas D."/>
            <person name="Sun H."/>
            <person name="Yadav J.S."/>
            <person name="Pangilinan J."/>
            <person name="Larsson K.H."/>
            <person name="Matsuura K."/>
            <person name="Barry K."/>
            <person name="Labutti K."/>
            <person name="Kuo R."/>
            <person name="Ohm R.A."/>
            <person name="Bhattacharya S.S."/>
            <person name="Shirouzu T."/>
            <person name="Yoshinaga Y."/>
            <person name="Martin F.M."/>
            <person name="Grigoriev I.V."/>
            <person name="Hibbett D.S."/>
        </authorList>
    </citation>
    <scope>NUCLEOTIDE SEQUENCE [LARGE SCALE GENOMIC DNA]</scope>
    <source>
        <strain evidence="1 2">TUFC12733</strain>
    </source>
</reference>
<dbReference type="AlphaFoldDB" id="A0A167ITT0"/>